<evidence type="ECO:0000313" key="3">
    <source>
        <dbReference type="Proteomes" id="UP001274830"/>
    </source>
</evidence>
<gene>
    <name evidence="2" type="ORF">LTR78_009092</name>
</gene>
<dbReference type="EMBL" id="JAUTXT010000048">
    <property type="protein sequence ID" value="KAK3670976.1"/>
    <property type="molecule type" value="Genomic_DNA"/>
</dbReference>
<keyword evidence="3" id="KW-1185">Reference proteome</keyword>
<reference evidence="2" key="1">
    <citation type="submission" date="2023-07" db="EMBL/GenBank/DDBJ databases">
        <title>Black Yeasts Isolated from many extreme environments.</title>
        <authorList>
            <person name="Coleine C."/>
            <person name="Stajich J.E."/>
            <person name="Selbmann L."/>
        </authorList>
    </citation>
    <scope>NUCLEOTIDE SEQUENCE</scope>
    <source>
        <strain evidence="2">CCFEE 5485</strain>
    </source>
</reference>
<dbReference type="InterPro" id="IPR056632">
    <property type="entry name" value="DUF7730"/>
</dbReference>
<dbReference type="AlphaFoldDB" id="A0AAE0TS55"/>
<name>A0AAE0TS55_9PEZI</name>
<comment type="caution">
    <text evidence="2">The sequence shown here is derived from an EMBL/GenBank/DDBJ whole genome shotgun (WGS) entry which is preliminary data.</text>
</comment>
<sequence length="201" mass="23271">MARSKQTERPTTNAAHDLLASKIVPEEVSRQFIHNATNSPLFTLPPELRNRIWQPLFGRYTIHIWNRNADYRRYECIHDEDDVQAATAIKNLDPPVSTLVYSNRHNDCYNHHGKRFSYELEMLTVCRQIHQETALMPFTNSVFSFESDPFEFIDRLILAQACAIKSAVFGEEIQHHEFARWLLLLLPSVAGWKASSKVCVT</sequence>
<proteinExistence type="predicted"/>
<dbReference type="PANTHER" id="PTHR38790:SF4">
    <property type="entry name" value="2EXR DOMAIN-CONTAINING PROTEIN"/>
    <property type="match status" value="1"/>
</dbReference>
<evidence type="ECO:0000259" key="1">
    <source>
        <dbReference type="Pfam" id="PF24864"/>
    </source>
</evidence>
<protein>
    <recommendedName>
        <fullName evidence="1">DUF7730 domain-containing protein</fullName>
    </recommendedName>
</protein>
<organism evidence="2 3">
    <name type="scientific">Recurvomyces mirabilis</name>
    <dbReference type="NCBI Taxonomy" id="574656"/>
    <lineage>
        <taxon>Eukaryota</taxon>
        <taxon>Fungi</taxon>
        <taxon>Dikarya</taxon>
        <taxon>Ascomycota</taxon>
        <taxon>Pezizomycotina</taxon>
        <taxon>Dothideomycetes</taxon>
        <taxon>Dothideomycetidae</taxon>
        <taxon>Mycosphaerellales</taxon>
        <taxon>Teratosphaeriaceae</taxon>
        <taxon>Recurvomyces</taxon>
    </lineage>
</organism>
<feature type="domain" description="DUF7730" evidence="1">
    <location>
        <begin position="35"/>
        <end position="147"/>
    </location>
</feature>
<dbReference type="Pfam" id="PF24864">
    <property type="entry name" value="DUF7730"/>
    <property type="match status" value="1"/>
</dbReference>
<dbReference type="PANTHER" id="PTHR38790">
    <property type="entry name" value="2EXR DOMAIN-CONTAINING PROTEIN-RELATED"/>
    <property type="match status" value="1"/>
</dbReference>
<dbReference type="Proteomes" id="UP001274830">
    <property type="component" value="Unassembled WGS sequence"/>
</dbReference>
<evidence type="ECO:0000313" key="2">
    <source>
        <dbReference type="EMBL" id="KAK3670976.1"/>
    </source>
</evidence>
<accession>A0AAE0TS55</accession>